<dbReference type="AlphaFoldDB" id="A0A382CBL5"/>
<sequence>MELRKIIEFLISLFKKSNIETDQDIRSNTMREEVLTSFDEIIEVTLEHEGGYVHDPKDLGGETNFGIAGRFYPDVDIKNLTKEQAKDIYKKDYWDKNKVDDLPDNLKHIFFDMAVNQGRGSAVKILQRAINGKGGKLTVDGGFGPGTKAALAKHTPELARVRCYRVKYYMDLVARKPEQERFLFGWFRRALEV</sequence>
<dbReference type="Pfam" id="PF05838">
    <property type="entry name" value="Glyco_hydro_108"/>
    <property type="match status" value="1"/>
</dbReference>
<evidence type="ECO:0000259" key="1">
    <source>
        <dbReference type="Pfam" id="PF05838"/>
    </source>
</evidence>
<organism evidence="3">
    <name type="scientific">marine metagenome</name>
    <dbReference type="NCBI Taxonomy" id="408172"/>
    <lineage>
        <taxon>unclassified sequences</taxon>
        <taxon>metagenomes</taxon>
        <taxon>ecological metagenomes</taxon>
    </lineage>
</organism>
<proteinExistence type="predicted"/>
<evidence type="ECO:0000259" key="2">
    <source>
        <dbReference type="Pfam" id="PF09374"/>
    </source>
</evidence>
<accession>A0A382CBL5</accession>
<dbReference type="InterPro" id="IPR008565">
    <property type="entry name" value="TtsA-like_GH18_dom"/>
</dbReference>
<dbReference type="Pfam" id="PF09374">
    <property type="entry name" value="PG_binding_3"/>
    <property type="match status" value="1"/>
</dbReference>
<protein>
    <submittedName>
        <fullName evidence="3">Uncharacterized protein</fullName>
    </submittedName>
</protein>
<reference evidence="3" key="1">
    <citation type="submission" date="2018-05" db="EMBL/GenBank/DDBJ databases">
        <authorList>
            <person name="Lanie J.A."/>
            <person name="Ng W.-L."/>
            <person name="Kazmierczak K.M."/>
            <person name="Andrzejewski T.M."/>
            <person name="Davidsen T.M."/>
            <person name="Wayne K.J."/>
            <person name="Tettelin H."/>
            <person name="Glass J.I."/>
            <person name="Rusch D."/>
            <person name="Podicherti R."/>
            <person name="Tsui H.-C.T."/>
            <person name="Winkler M.E."/>
        </authorList>
    </citation>
    <scope>NUCLEOTIDE SEQUENCE</scope>
</reference>
<dbReference type="EMBL" id="UINC01033580">
    <property type="protein sequence ID" value="SVB23091.1"/>
    <property type="molecule type" value="Genomic_DNA"/>
</dbReference>
<feature type="domain" description="Peptidoglycan binding" evidence="2">
    <location>
        <begin position="122"/>
        <end position="190"/>
    </location>
</feature>
<dbReference type="InterPro" id="IPR018537">
    <property type="entry name" value="Peptidoglycan-bd_3"/>
</dbReference>
<gene>
    <name evidence="3" type="ORF">METZ01_LOCUS175945</name>
</gene>
<dbReference type="CDD" id="cd13926">
    <property type="entry name" value="N-acetylmuramidase_GH108"/>
    <property type="match status" value="1"/>
</dbReference>
<name>A0A382CBL5_9ZZZZ</name>
<evidence type="ECO:0000313" key="3">
    <source>
        <dbReference type="EMBL" id="SVB23091.1"/>
    </source>
</evidence>
<dbReference type="InterPro" id="IPR023346">
    <property type="entry name" value="Lysozyme-like_dom_sf"/>
</dbReference>
<dbReference type="Gene3D" id="1.20.141.10">
    <property type="entry name" value="Chitosanase, subunit A, domain 1"/>
    <property type="match status" value="1"/>
</dbReference>
<dbReference type="SUPFAM" id="SSF53955">
    <property type="entry name" value="Lysozyme-like"/>
    <property type="match status" value="1"/>
</dbReference>
<feature type="domain" description="TtsA-like Glycoside hydrolase family 108" evidence="1">
    <location>
        <begin position="43"/>
        <end position="118"/>
    </location>
</feature>